<dbReference type="OrthoDB" id="10643107at2759"/>
<dbReference type="AlphaFoldDB" id="A0A166N9D8"/>
<dbReference type="Proteomes" id="UP000076532">
    <property type="component" value="Unassembled WGS sequence"/>
</dbReference>
<organism evidence="1 2">
    <name type="scientific">Athelia psychrophila</name>
    <dbReference type="NCBI Taxonomy" id="1759441"/>
    <lineage>
        <taxon>Eukaryota</taxon>
        <taxon>Fungi</taxon>
        <taxon>Dikarya</taxon>
        <taxon>Basidiomycota</taxon>
        <taxon>Agaricomycotina</taxon>
        <taxon>Agaricomycetes</taxon>
        <taxon>Agaricomycetidae</taxon>
        <taxon>Atheliales</taxon>
        <taxon>Atheliaceae</taxon>
        <taxon>Athelia</taxon>
    </lineage>
</organism>
<keyword evidence="2" id="KW-1185">Reference proteome</keyword>
<evidence type="ECO:0000313" key="2">
    <source>
        <dbReference type="Proteomes" id="UP000076532"/>
    </source>
</evidence>
<name>A0A166N9D8_9AGAM</name>
<sequence>MPGAEWCAAFAVACTAQVSQPRCLLSHTLALTSIQCVISVCLARAWQKTWFTDTPMARAIGTLPVIWGTLQLAASALTLCRAIPSHVASWWIPLLLGGSALQEVLIAASCLLLAYTAVIEESRRALFWFFGFISGEYTHVLSSRGVYPTDSPSSVGCMGGM</sequence>
<accession>A0A166N9D8</accession>
<reference evidence="1 2" key="1">
    <citation type="journal article" date="2016" name="Mol. Biol. Evol.">
        <title>Comparative Genomics of Early-Diverging Mushroom-Forming Fungi Provides Insights into the Origins of Lignocellulose Decay Capabilities.</title>
        <authorList>
            <person name="Nagy L.G."/>
            <person name="Riley R."/>
            <person name="Tritt A."/>
            <person name="Adam C."/>
            <person name="Daum C."/>
            <person name="Floudas D."/>
            <person name="Sun H."/>
            <person name="Yadav J.S."/>
            <person name="Pangilinan J."/>
            <person name="Larsson K.H."/>
            <person name="Matsuura K."/>
            <person name="Barry K."/>
            <person name="Labutti K."/>
            <person name="Kuo R."/>
            <person name="Ohm R.A."/>
            <person name="Bhattacharya S.S."/>
            <person name="Shirouzu T."/>
            <person name="Yoshinaga Y."/>
            <person name="Martin F.M."/>
            <person name="Grigoriev I.V."/>
            <person name="Hibbett D.S."/>
        </authorList>
    </citation>
    <scope>NUCLEOTIDE SEQUENCE [LARGE SCALE GENOMIC DNA]</scope>
    <source>
        <strain evidence="1 2">CBS 109695</strain>
    </source>
</reference>
<proteinExistence type="predicted"/>
<protein>
    <submittedName>
        <fullName evidence="1">Uncharacterized protein</fullName>
    </submittedName>
</protein>
<gene>
    <name evidence="1" type="ORF">FIBSPDRAFT_407690</name>
</gene>
<dbReference type="EMBL" id="KV417524">
    <property type="protein sequence ID" value="KZP24783.1"/>
    <property type="molecule type" value="Genomic_DNA"/>
</dbReference>
<evidence type="ECO:0000313" key="1">
    <source>
        <dbReference type="EMBL" id="KZP24783.1"/>
    </source>
</evidence>